<dbReference type="Gene3D" id="3.90.1150.10">
    <property type="entry name" value="Aspartate Aminotransferase, domain 1"/>
    <property type="match status" value="1"/>
</dbReference>
<dbReference type="InterPro" id="IPR050859">
    <property type="entry name" value="Class-I_PLP-dep_aminotransf"/>
</dbReference>
<dbReference type="InterPro" id="IPR015422">
    <property type="entry name" value="PyrdxlP-dep_Trfase_small"/>
</dbReference>
<feature type="domain" description="Aminotransferase class I/classII large" evidence="7">
    <location>
        <begin position="40"/>
        <end position="381"/>
    </location>
</feature>
<accession>A0A239CD11</accession>
<dbReference type="GO" id="GO:0008483">
    <property type="term" value="F:transaminase activity"/>
    <property type="evidence" value="ECO:0007669"/>
    <property type="project" value="UniProtKB-KW"/>
</dbReference>
<dbReference type="FunFam" id="3.40.640.10:FF:000053">
    <property type="entry name" value="Aminotransferase, class I"/>
    <property type="match status" value="1"/>
</dbReference>
<dbReference type="Pfam" id="PF00155">
    <property type="entry name" value="Aminotran_1_2"/>
    <property type="match status" value="1"/>
</dbReference>
<evidence type="ECO:0000256" key="2">
    <source>
        <dbReference type="ARBA" id="ARBA00007441"/>
    </source>
</evidence>
<evidence type="ECO:0000256" key="3">
    <source>
        <dbReference type="ARBA" id="ARBA00011738"/>
    </source>
</evidence>
<dbReference type="Gene3D" id="3.40.640.10">
    <property type="entry name" value="Type I PLP-dependent aspartate aminotransferase-like (Major domain)"/>
    <property type="match status" value="1"/>
</dbReference>
<evidence type="ECO:0000256" key="6">
    <source>
        <dbReference type="ARBA" id="ARBA00022898"/>
    </source>
</evidence>
<dbReference type="EMBL" id="FZOC01000007">
    <property type="protein sequence ID" value="SNS17243.1"/>
    <property type="molecule type" value="Genomic_DNA"/>
</dbReference>
<evidence type="ECO:0000259" key="7">
    <source>
        <dbReference type="Pfam" id="PF00155"/>
    </source>
</evidence>
<dbReference type="CDD" id="cd00609">
    <property type="entry name" value="AAT_like"/>
    <property type="match status" value="1"/>
</dbReference>
<evidence type="ECO:0000256" key="4">
    <source>
        <dbReference type="ARBA" id="ARBA00022576"/>
    </source>
</evidence>
<dbReference type="RefSeq" id="WP_089275234.1">
    <property type="nucleotide sequence ID" value="NZ_FZOC01000007.1"/>
</dbReference>
<dbReference type="GO" id="GO:0030170">
    <property type="term" value="F:pyridoxal phosphate binding"/>
    <property type="evidence" value="ECO:0007669"/>
    <property type="project" value="InterPro"/>
</dbReference>
<evidence type="ECO:0000313" key="9">
    <source>
        <dbReference type="Proteomes" id="UP000198324"/>
    </source>
</evidence>
<keyword evidence="5" id="KW-0808">Transferase</keyword>
<evidence type="ECO:0000256" key="1">
    <source>
        <dbReference type="ARBA" id="ARBA00001933"/>
    </source>
</evidence>
<dbReference type="GO" id="GO:1901605">
    <property type="term" value="P:alpha-amino acid metabolic process"/>
    <property type="evidence" value="ECO:0007669"/>
    <property type="project" value="TreeGrafter"/>
</dbReference>
<evidence type="ECO:0000313" key="8">
    <source>
        <dbReference type="EMBL" id="SNS17243.1"/>
    </source>
</evidence>
<dbReference type="SUPFAM" id="SSF53383">
    <property type="entry name" value="PLP-dependent transferases"/>
    <property type="match status" value="1"/>
</dbReference>
<comment type="cofactor">
    <cofactor evidence="1">
        <name>pyridoxal 5'-phosphate</name>
        <dbReference type="ChEBI" id="CHEBI:597326"/>
    </cofactor>
</comment>
<dbReference type="InterPro" id="IPR015421">
    <property type="entry name" value="PyrdxlP-dep_Trfase_major"/>
</dbReference>
<dbReference type="OrthoDB" id="9808770at2"/>
<dbReference type="InterPro" id="IPR004839">
    <property type="entry name" value="Aminotransferase_I/II_large"/>
</dbReference>
<dbReference type="AlphaFoldDB" id="A0A239CD11"/>
<comment type="subunit">
    <text evidence="3">Homodimer.</text>
</comment>
<keyword evidence="4" id="KW-0032">Aminotransferase</keyword>
<keyword evidence="9" id="KW-1185">Reference proteome</keyword>
<name>A0A239CD11_9BACT</name>
<reference evidence="8 9" key="1">
    <citation type="submission" date="2017-06" db="EMBL/GenBank/DDBJ databases">
        <authorList>
            <person name="Kim H.J."/>
            <person name="Triplett B.A."/>
        </authorList>
    </citation>
    <scope>NUCLEOTIDE SEQUENCE [LARGE SCALE GENOMIC DNA]</scope>
    <source>
        <strain evidence="8 9">DSM 13116</strain>
    </source>
</reference>
<dbReference type="InterPro" id="IPR015424">
    <property type="entry name" value="PyrdxlP-dep_Trfase"/>
</dbReference>
<dbReference type="PANTHER" id="PTHR42790">
    <property type="entry name" value="AMINOTRANSFERASE"/>
    <property type="match status" value="1"/>
</dbReference>
<protein>
    <submittedName>
        <fullName evidence="8">2-aminoadipate transaminase</fullName>
    </submittedName>
</protein>
<dbReference type="PANTHER" id="PTHR42790:SF19">
    <property type="entry name" value="KYNURENINE_ALPHA-AMINOADIPATE AMINOTRANSFERASE, MITOCHONDRIAL"/>
    <property type="match status" value="1"/>
</dbReference>
<proteinExistence type="inferred from homology"/>
<sequence length="400" mass="44084">MPQFAHRVAKAQRSFIREILKVTADPSVISFAGGLPNPASFPVPEIAAAAAKVLYEAGPSALQYSTTEGYAPLREWIARRYQEKKGMDVRPEDILITTGSQQALDLVGKILVNAGDTVVMEKPGYLGAIQAFTIFRPSWRSVPLEDDGPDLELLDRALKRAKLFYAVTSFQNPSGLSYSEEKRARVAELLKRHRTFFLEDDPYGELRFKGQALPPVCKQRPELSMLLGTFSKVAAPGFRLGWIVARGSIMERLVIAKQAADLHTGSLDQMIVHRFLADNDFEAHVARISRLYGEQCRAMQDAIARHFPKNVRVTEPEGGMFLWATLPEGLSATELLRRAVERKVAFVPGAAFFVDGTGENTLRLNYSNADAATIEDGIKRLATCLEECMAEAGKAARAGA</sequence>
<dbReference type="Proteomes" id="UP000198324">
    <property type="component" value="Unassembled WGS sequence"/>
</dbReference>
<gene>
    <name evidence="8" type="ORF">SAMN04488503_3045</name>
</gene>
<organism evidence="8 9">
    <name type="scientific">Humidesulfovibrio mexicanus</name>
    <dbReference type="NCBI Taxonomy" id="147047"/>
    <lineage>
        <taxon>Bacteria</taxon>
        <taxon>Pseudomonadati</taxon>
        <taxon>Thermodesulfobacteriota</taxon>
        <taxon>Desulfovibrionia</taxon>
        <taxon>Desulfovibrionales</taxon>
        <taxon>Desulfovibrionaceae</taxon>
        <taxon>Humidesulfovibrio</taxon>
    </lineage>
</organism>
<keyword evidence="6" id="KW-0663">Pyridoxal phosphate</keyword>
<comment type="similarity">
    <text evidence="2">Belongs to the class-I pyridoxal-phosphate-dependent aminotransferase family.</text>
</comment>
<evidence type="ECO:0000256" key="5">
    <source>
        <dbReference type="ARBA" id="ARBA00022679"/>
    </source>
</evidence>